<accession>A0A8H4EHG2</accession>
<evidence type="ECO:0000313" key="2">
    <source>
        <dbReference type="Proteomes" id="UP000439903"/>
    </source>
</evidence>
<dbReference type="AlphaFoldDB" id="A0A8H4EHG2"/>
<sequence length="80" mass="9815">MDKENIEVDCNYQYFNSNKQWTLLGYLRYCDKQKILRSRCIEHKKFNEYFNYIVKNIPTKKKQGVESKRNIKISWQEAQS</sequence>
<comment type="caution">
    <text evidence="1">The sequence shown here is derived from an EMBL/GenBank/DDBJ whole genome shotgun (WGS) entry which is preliminary data.</text>
</comment>
<gene>
    <name evidence="1" type="ORF">F8M41_023121</name>
</gene>
<dbReference type="OrthoDB" id="2480041at2759"/>
<dbReference type="Proteomes" id="UP000439903">
    <property type="component" value="Unassembled WGS sequence"/>
</dbReference>
<protein>
    <submittedName>
        <fullName evidence="1">Uncharacterized protein</fullName>
    </submittedName>
</protein>
<evidence type="ECO:0000313" key="1">
    <source>
        <dbReference type="EMBL" id="KAF0484018.1"/>
    </source>
</evidence>
<reference evidence="1 2" key="1">
    <citation type="journal article" date="2019" name="Environ. Microbiol.">
        <title>At the nexus of three kingdoms: the genome of the mycorrhizal fungus Gigaspora margarita provides insights into plant, endobacterial and fungal interactions.</title>
        <authorList>
            <person name="Venice F."/>
            <person name="Ghignone S."/>
            <person name="Salvioli di Fossalunga A."/>
            <person name="Amselem J."/>
            <person name="Novero M."/>
            <person name="Xianan X."/>
            <person name="Sedzielewska Toro K."/>
            <person name="Morin E."/>
            <person name="Lipzen A."/>
            <person name="Grigoriev I.V."/>
            <person name="Henrissat B."/>
            <person name="Martin F.M."/>
            <person name="Bonfante P."/>
        </authorList>
    </citation>
    <scope>NUCLEOTIDE SEQUENCE [LARGE SCALE GENOMIC DNA]</scope>
    <source>
        <strain evidence="1 2">BEG34</strain>
    </source>
</reference>
<proteinExistence type="predicted"/>
<organism evidence="1 2">
    <name type="scientific">Gigaspora margarita</name>
    <dbReference type="NCBI Taxonomy" id="4874"/>
    <lineage>
        <taxon>Eukaryota</taxon>
        <taxon>Fungi</taxon>
        <taxon>Fungi incertae sedis</taxon>
        <taxon>Mucoromycota</taxon>
        <taxon>Glomeromycotina</taxon>
        <taxon>Glomeromycetes</taxon>
        <taxon>Diversisporales</taxon>
        <taxon>Gigasporaceae</taxon>
        <taxon>Gigaspora</taxon>
    </lineage>
</organism>
<name>A0A8H4EHG2_GIGMA</name>
<dbReference type="EMBL" id="WTPW01000740">
    <property type="protein sequence ID" value="KAF0484018.1"/>
    <property type="molecule type" value="Genomic_DNA"/>
</dbReference>
<keyword evidence="2" id="KW-1185">Reference proteome</keyword>